<sequence>MIENLDNDWIKDFEKTFKLYEDFYKDDVYFTNIHYIYINKYNNIEKISEDRFLFTTPNLISREEILRILKKNTYYNNKQYTILSILKFVVNLEPDEIKDFIRLDNKDNTNNTNNMNDYFLQTIKNIDAINFEKSINMFHDLNDLFFIFYEKTVSNSNNVTKKIYLKNSITNDRTIKKHNKTIKK</sequence>
<accession>A0A6C0IJG5</accession>
<proteinExistence type="predicted"/>
<dbReference type="AlphaFoldDB" id="A0A6C0IJG5"/>
<dbReference type="EMBL" id="MN740174">
    <property type="protein sequence ID" value="QHT92027.1"/>
    <property type="molecule type" value="Genomic_DNA"/>
</dbReference>
<evidence type="ECO:0000313" key="1">
    <source>
        <dbReference type="EMBL" id="QHT92027.1"/>
    </source>
</evidence>
<protein>
    <submittedName>
        <fullName evidence="1">Uncharacterized protein</fullName>
    </submittedName>
</protein>
<organism evidence="1">
    <name type="scientific">viral metagenome</name>
    <dbReference type="NCBI Taxonomy" id="1070528"/>
    <lineage>
        <taxon>unclassified sequences</taxon>
        <taxon>metagenomes</taxon>
        <taxon>organismal metagenomes</taxon>
    </lineage>
</organism>
<name>A0A6C0IJG5_9ZZZZ</name>
<reference evidence="1" key="1">
    <citation type="journal article" date="2020" name="Nature">
        <title>Giant virus diversity and host interactions through global metagenomics.</title>
        <authorList>
            <person name="Schulz F."/>
            <person name="Roux S."/>
            <person name="Paez-Espino D."/>
            <person name="Jungbluth S."/>
            <person name="Walsh D.A."/>
            <person name="Denef V.J."/>
            <person name="McMahon K.D."/>
            <person name="Konstantinidis K.T."/>
            <person name="Eloe-Fadrosh E.A."/>
            <person name="Kyrpides N.C."/>
            <person name="Woyke T."/>
        </authorList>
    </citation>
    <scope>NUCLEOTIDE SEQUENCE</scope>
    <source>
        <strain evidence="1">GVMAG-M-3300023184-86</strain>
    </source>
</reference>